<evidence type="ECO:0000256" key="8">
    <source>
        <dbReference type="ARBA" id="ARBA00022862"/>
    </source>
</evidence>
<dbReference type="InterPro" id="IPR024706">
    <property type="entry name" value="Peroxiredoxin_AhpC-typ"/>
</dbReference>
<accession>A0A8B3GUU3</accession>
<dbReference type="PIRSF" id="PIRSF000239">
    <property type="entry name" value="AHPC"/>
    <property type="match status" value="1"/>
</dbReference>
<dbReference type="InterPro" id="IPR000866">
    <property type="entry name" value="AhpC/TSA"/>
</dbReference>
<dbReference type="GO" id="GO:0102039">
    <property type="term" value="F:NADH-dependent peroxiredoxin activity"/>
    <property type="evidence" value="ECO:0007669"/>
    <property type="project" value="UniProtKB-EC"/>
</dbReference>
<organism evidence="17 18">
    <name type="scientific">Lacticaseibacillus paracasei</name>
    <name type="common">Lactobacillus paracasei</name>
    <dbReference type="NCBI Taxonomy" id="1597"/>
    <lineage>
        <taxon>Bacteria</taxon>
        <taxon>Bacillati</taxon>
        <taxon>Bacillota</taxon>
        <taxon>Bacilli</taxon>
        <taxon>Lactobacillales</taxon>
        <taxon>Lactobacillaceae</taxon>
        <taxon>Lacticaseibacillus</taxon>
    </lineage>
</organism>
<comment type="subunit">
    <text evidence="3">Homodimer; disulfide-linked, upon oxidation. 5 homodimers assemble to form a ring-like decamer.</text>
</comment>
<dbReference type="CDD" id="cd03015">
    <property type="entry name" value="PRX_Typ2cys"/>
    <property type="match status" value="1"/>
</dbReference>
<dbReference type="Proteomes" id="UP000284123">
    <property type="component" value="Unassembled WGS sequence"/>
</dbReference>
<evidence type="ECO:0000256" key="12">
    <source>
        <dbReference type="ARBA" id="ARBA00032077"/>
    </source>
</evidence>
<gene>
    <name evidence="17" type="ORF">FAM6012_02000</name>
</gene>
<dbReference type="SUPFAM" id="SSF52833">
    <property type="entry name" value="Thioredoxin-like"/>
    <property type="match status" value="1"/>
</dbReference>
<evidence type="ECO:0000256" key="9">
    <source>
        <dbReference type="ARBA" id="ARBA00023002"/>
    </source>
</evidence>
<dbReference type="GO" id="GO:0042744">
    <property type="term" value="P:hydrogen peroxide catabolic process"/>
    <property type="evidence" value="ECO:0007669"/>
    <property type="project" value="TreeGrafter"/>
</dbReference>
<comment type="similarity">
    <text evidence="2">Belongs to the peroxiredoxin family. AhpC/Prx1 subfamily.</text>
</comment>
<keyword evidence="6" id="KW-0963">Cytoplasm</keyword>
<evidence type="ECO:0000256" key="6">
    <source>
        <dbReference type="ARBA" id="ARBA00022490"/>
    </source>
</evidence>
<proteinExistence type="inferred from homology"/>
<evidence type="ECO:0000256" key="2">
    <source>
        <dbReference type="ARBA" id="ARBA00009796"/>
    </source>
</evidence>
<dbReference type="GO" id="GO:0008379">
    <property type="term" value="F:thioredoxin peroxidase activity"/>
    <property type="evidence" value="ECO:0007669"/>
    <property type="project" value="TreeGrafter"/>
</dbReference>
<dbReference type="PROSITE" id="PS51352">
    <property type="entry name" value="THIOREDOXIN_2"/>
    <property type="match status" value="1"/>
</dbReference>
<dbReference type="Pfam" id="PF00578">
    <property type="entry name" value="AhpC-TSA"/>
    <property type="match status" value="1"/>
</dbReference>
<feature type="active site" description="Cysteine sulfenic acid (-SOH) intermediate; for peroxidase activity" evidence="15">
    <location>
        <position position="87"/>
    </location>
</feature>
<dbReference type="GO" id="GO:0033554">
    <property type="term" value="P:cellular response to stress"/>
    <property type="evidence" value="ECO:0007669"/>
    <property type="project" value="TreeGrafter"/>
</dbReference>
<keyword evidence="9 17" id="KW-0560">Oxidoreductase</keyword>
<comment type="caution">
    <text evidence="17">The sequence shown here is derived from an EMBL/GenBank/DDBJ whole genome shotgun (WGS) entry which is preliminary data.</text>
</comment>
<dbReference type="GO" id="GO:0006979">
    <property type="term" value="P:response to oxidative stress"/>
    <property type="evidence" value="ECO:0007669"/>
    <property type="project" value="TreeGrafter"/>
</dbReference>
<dbReference type="InterPro" id="IPR019479">
    <property type="entry name" value="Peroxiredoxin_C"/>
</dbReference>
<keyword evidence="8" id="KW-0049">Antioxidant</keyword>
<dbReference type="GO" id="GO:0005829">
    <property type="term" value="C:cytosol"/>
    <property type="evidence" value="ECO:0007669"/>
    <property type="project" value="TreeGrafter"/>
</dbReference>
<evidence type="ECO:0000256" key="7">
    <source>
        <dbReference type="ARBA" id="ARBA00022559"/>
    </source>
</evidence>
<evidence type="ECO:0000256" key="5">
    <source>
        <dbReference type="ARBA" id="ARBA00017462"/>
    </source>
</evidence>
<name>A0A8B3GUU3_LACPA</name>
<evidence type="ECO:0000256" key="13">
    <source>
        <dbReference type="ARBA" id="ARBA00032824"/>
    </source>
</evidence>
<keyword evidence="11" id="KW-0676">Redox-active center</keyword>
<sequence length="227" mass="24975">MAKVDCRQKGRIFLAMLDNCIRKRYGEYVNNNHSKNGGNIRSYIGQHLPAFKLNAYQHGDFHEVSDTDLKGKWAVICFYPADFSFVCPTELGDLQDHYERFQAVGAGVYSASEDTEFVHMAWAEASPTIKKIQYPMLADPAGKLATALDVRDEASGQAFRGTFIIDPDGVIQAYAVNNFGIGRNADEILRTLQAAQFVAAHGDQVCPANWQPGAKTLTPGADLVGKI</sequence>
<comment type="catalytic activity">
    <reaction evidence="14">
        <text>a hydroperoxide + NADH + H(+) = an alcohol + NAD(+) + H2O</text>
        <dbReference type="Rhea" id="RHEA:62628"/>
        <dbReference type="ChEBI" id="CHEBI:15377"/>
        <dbReference type="ChEBI" id="CHEBI:15378"/>
        <dbReference type="ChEBI" id="CHEBI:30879"/>
        <dbReference type="ChEBI" id="CHEBI:35924"/>
        <dbReference type="ChEBI" id="CHEBI:57540"/>
        <dbReference type="ChEBI" id="CHEBI:57945"/>
        <dbReference type="EC" id="1.11.1.26"/>
    </reaction>
</comment>
<dbReference type="PANTHER" id="PTHR10681">
    <property type="entry name" value="THIOREDOXIN PEROXIDASE"/>
    <property type="match status" value="1"/>
</dbReference>
<keyword evidence="7 17" id="KW-0575">Peroxidase</keyword>
<protein>
    <recommendedName>
        <fullName evidence="5">Alkyl hydroperoxide reductase C</fullName>
        <ecNumber evidence="4">1.11.1.26</ecNumber>
    </recommendedName>
    <alternativeName>
        <fullName evidence="12">Peroxiredoxin</fullName>
    </alternativeName>
    <alternativeName>
        <fullName evidence="13">Thioredoxin peroxidase</fullName>
    </alternativeName>
</protein>
<evidence type="ECO:0000256" key="15">
    <source>
        <dbReference type="PIRSR" id="PIRSR000239-1"/>
    </source>
</evidence>
<dbReference type="EC" id="1.11.1.26" evidence="4"/>
<evidence type="ECO:0000256" key="3">
    <source>
        <dbReference type="ARBA" id="ARBA00011654"/>
    </source>
</evidence>
<evidence type="ECO:0000313" key="17">
    <source>
        <dbReference type="EMBL" id="RNE29655.1"/>
    </source>
</evidence>
<dbReference type="PANTHER" id="PTHR10681:SF121">
    <property type="entry name" value="ALKYL HYDROPEROXIDE REDUCTASE C"/>
    <property type="match status" value="1"/>
</dbReference>
<dbReference type="Pfam" id="PF10417">
    <property type="entry name" value="1-cysPrx_C"/>
    <property type="match status" value="1"/>
</dbReference>
<evidence type="ECO:0000313" key="18">
    <source>
        <dbReference type="Proteomes" id="UP000284123"/>
    </source>
</evidence>
<dbReference type="InterPro" id="IPR050217">
    <property type="entry name" value="Peroxiredoxin"/>
</dbReference>
<dbReference type="InterPro" id="IPR036249">
    <property type="entry name" value="Thioredoxin-like_sf"/>
</dbReference>
<dbReference type="FunFam" id="3.40.30.10:FF:000002">
    <property type="entry name" value="Alkyl hydroperoxide reductase C"/>
    <property type="match status" value="1"/>
</dbReference>
<reference evidence="17 18" key="1">
    <citation type="journal article" date="2018" name="Front. Microbiol.">
        <title>Conversion of Methionine to Cysteine in Lactobacillus paracasei Depends on the Highly Mobile cysK-ctl-cysE Gene Cluster.</title>
        <authorList>
            <person name="Wuthrich D."/>
            <person name="Irmler S."/>
            <person name="Berthoud H."/>
            <person name="Guggenbuhl B."/>
            <person name="Eugster E."/>
            <person name="Bruggmann R."/>
        </authorList>
    </citation>
    <scope>NUCLEOTIDE SEQUENCE [LARGE SCALE GENOMIC DNA]</scope>
    <source>
        <strain evidence="17 18">FAM6012</strain>
    </source>
</reference>
<keyword evidence="10" id="KW-1015">Disulfide bond</keyword>
<evidence type="ECO:0000256" key="14">
    <source>
        <dbReference type="ARBA" id="ARBA00047572"/>
    </source>
</evidence>
<dbReference type="InterPro" id="IPR013766">
    <property type="entry name" value="Thioredoxin_domain"/>
</dbReference>
<dbReference type="AlphaFoldDB" id="A0A8B3GUU3"/>
<evidence type="ECO:0000256" key="1">
    <source>
        <dbReference type="ARBA" id="ARBA00004496"/>
    </source>
</evidence>
<evidence type="ECO:0000256" key="10">
    <source>
        <dbReference type="ARBA" id="ARBA00023157"/>
    </source>
</evidence>
<feature type="domain" description="Thioredoxin" evidence="16">
    <location>
        <begin position="42"/>
        <end position="197"/>
    </location>
</feature>
<evidence type="ECO:0000256" key="4">
    <source>
        <dbReference type="ARBA" id="ARBA00013021"/>
    </source>
</evidence>
<dbReference type="GO" id="GO:0045454">
    <property type="term" value="P:cell redox homeostasis"/>
    <property type="evidence" value="ECO:0007669"/>
    <property type="project" value="TreeGrafter"/>
</dbReference>
<dbReference type="EMBL" id="LKGI01000068">
    <property type="protein sequence ID" value="RNE29655.1"/>
    <property type="molecule type" value="Genomic_DNA"/>
</dbReference>
<evidence type="ECO:0000259" key="16">
    <source>
        <dbReference type="PROSITE" id="PS51352"/>
    </source>
</evidence>
<comment type="subcellular location">
    <subcellularLocation>
        <location evidence="1">Cytoplasm</location>
    </subcellularLocation>
</comment>
<evidence type="ECO:0000256" key="11">
    <source>
        <dbReference type="ARBA" id="ARBA00023284"/>
    </source>
</evidence>
<dbReference type="Gene3D" id="3.40.30.10">
    <property type="entry name" value="Glutaredoxin"/>
    <property type="match status" value="1"/>
</dbReference>